<organism evidence="5 6">
    <name type="scientific">Igneacidithiobacillus copahuensis</name>
    <dbReference type="NCBI Taxonomy" id="2724909"/>
    <lineage>
        <taxon>Bacteria</taxon>
        <taxon>Pseudomonadati</taxon>
        <taxon>Pseudomonadota</taxon>
        <taxon>Acidithiobacillia</taxon>
        <taxon>Acidithiobacillales</taxon>
        <taxon>Acidithiobacillaceae</taxon>
        <taxon>Igneacidithiobacillus</taxon>
    </lineage>
</organism>
<feature type="compositionally biased region" description="Low complexity" evidence="2">
    <location>
        <begin position="47"/>
        <end position="64"/>
    </location>
</feature>
<evidence type="ECO:0000313" key="5">
    <source>
        <dbReference type="EMBL" id="MBU2787634.1"/>
    </source>
</evidence>
<protein>
    <submittedName>
        <fullName evidence="5">DUF4352 domain-containing protein</fullName>
    </submittedName>
</protein>
<comment type="caution">
    <text evidence="5">The sequence shown here is derived from an EMBL/GenBank/DDBJ whole genome shotgun (WGS) entry which is preliminary data.</text>
</comment>
<keyword evidence="3" id="KW-0812">Transmembrane</keyword>
<keyword evidence="6" id="KW-1185">Reference proteome</keyword>
<keyword evidence="1" id="KW-0732">Signal</keyword>
<evidence type="ECO:0000313" key="6">
    <source>
        <dbReference type="Proteomes" id="UP001197378"/>
    </source>
</evidence>
<dbReference type="EMBL" id="JAAXYO010000048">
    <property type="protein sequence ID" value="MBU2787634.1"/>
    <property type="molecule type" value="Genomic_DNA"/>
</dbReference>
<feature type="transmembrane region" description="Helical" evidence="3">
    <location>
        <begin position="20"/>
        <end position="36"/>
    </location>
</feature>
<name>A0AAE2YNU7_9PROT</name>
<keyword evidence="3" id="KW-1133">Transmembrane helix</keyword>
<feature type="region of interest" description="Disordered" evidence="2">
    <location>
        <begin position="43"/>
        <end position="64"/>
    </location>
</feature>
<gene>
    <name evidence="5" type="ORF">HFQ13_05340</name>
</gene>
<dbReference type="AlphaFoldDB" id="A0AAE2YNU7"/>
<reference evidence="5" key="1">
    <citation type="journal article" date="2021" name="ISME J.">
        <title>Genomic evolution of the class Acidithiobacillia: deep-branching Proteobacteria living in extreme acidic conditions.</title>
        <authorList>
            <person name="Moya-Beltran A."/>
            <person name="Beard S."/>
            <person name="Rojas-Villalobos C."/>
            <person name="Issotta F."/>
            <person name="Gallardo Y."/>
            <person name="Ulloa R."/>
            <person name="Giaveno A."/>
            <person name="Degli Esposti M."/>
            <person name="Johnson D.B."/>
            <person name="Quatrini R."/>
        </authorList>
    </citation>
    <scope>NUCLEOTIDE SEQUENCE</scope>
    <source>
        <strain evidence="5">VAN18-1</strain>
    </source>
</reference>
<feature type="domain" description="DUF4352" evidence="4">
    <location>
        <begin position="96"/>
        <end position="194"/>
    </location>
</feature>
<dbReference type="InterPro" id="IPR029051">
    <property type="entry name" value="DUF4352"/>
</dbReference>
<evidence type="ECO:0000256" key="3">
    <source>
        <dbReference type="SAM" id="Phobius"/>
    </source>
</evidence>
<dbReference type="InterPro" id="IPR029050">
    <property type="entry name" value="Immunoprotect_excell_Ig-like"/>
</dbReference>
<evidence type="ECO:0000256" key="1">
    <source>
        <dbReference type="ARBA" id="ARBA00022729"/>
    </source>
</evidence>
<proteinExistence type="predicted"/>
<evidence type="ECO:0000259" key="4">
    <source>
        <dbReference type="Pfam" id="PF11611"/>
    </source>
</evidence>
<keyword evidence="3" id="KW-0472">Membrane</keyword>
<dbReference type="Gene3D" id="2.60.40.1240">
    <property type="match status" value="1"/>
</dbReference>
<dbReference type="Pfam" id="PF11611">
    <property type="entry name" value="DUF4352"/>
    <property type="match status" value="1"/>
</dbReference>
<dbReference type="RefSeq" id="WP_215871038.1">
    <property type="nucleotide sequence ID" value="NZ_JAAXYO010000048.1"/>
</dbReference>
<evidence type="ECO:0000256" key="2">
    <source>
        <dbReference type="SAM" id="MobiDB-lite"/>
    </source>
</evidence>
<dbReference type="Proteomes" id="UP001197378">
    <property type="component" value="Unassembled WGS sequence"/>
</dbReference>
<accession>A0AAE2YNU7</accession>
<sequence>MQPAQNKKQPDGCLVKTLKLGVFVILATIGITWLAVQGNSASHHHTPSQSAAAPSQEAAHASPAKGTTLMVDGTSWPALEVSRVKFAVLGMSVLHSVYMNNVDQTFTAPTGAHFLIIEIAVKNLQRSPISLETSEVTVFGPDGSKYEASSNTIYLRHAFPLLADLNPGITKKMLIMFEVPNSLTKKNFSLRFQGGATGHSVTVPM</sequence>